<dbReference type="Gene3D" id="1.20.120.330">
    <property type="entry name" value="Nucleotidyltransferases domain 2"/>
    <property type="match status" value="1"/>
</dbReference>
<sequence length="153" mass="18082">MAKQLSQTEYIERTKAQLSSYTQSSRQNQFYARIFKLESEQNLKLAKHCHTGNFFAAACFNTQQCLEKLFKAYSFSKGISFIKNSHNILFFNFQEYFPNFDVTIFNNFYIETRYPSLSETDKTPPHQKYSHKDSQIAIDKAQEIFDHVYPLIQ</sequence>
<organism evidence="2 3">
    <name type="scientific">Polysphondylium violaceum</name>
    <dbReference type="NCBI Taxonomy" id="133409"/>
    <lineage>
        <taxon>Eukaryota</taxon>
        <taxon>Amoebozoa</taxon>
        <taxon>Evosea</taxon>
        <taxon>Eumycetozoa</taxon>
        <taxon>Dictyostelia</taxon>
        <taxon>Dictyosteliales</taxon>
        <taxon>Dictyosteliaceae</taxon>
        <taxon>Polysphondylium</taxon>
    </lineage>
</organism>
<evidence type="ECO:0000313" key="2">
    <source>
        <dbReference type="EMBL" id="KAF2074173.1"/>
    </source>
</evidence>
<dbReference type="InterPro" id="IPR007842">
    <property type="entry name" value="HEPN_dom"/>
</dbReference>
<dbReference type="AlphaFoldDB" id="A0A8J4V0B0"/>
<evidence type="ECO:0000259" key="1">
    <source>
        <dbReference type="SMART" id="SM00748"/>
    </source>
</evidence>
<dbReference type="SMART" id="SM00748">
    <property type="entry name" value="HEPN"/>
    <property type="match status" value="1"/>
</dbReference>
<feature type="domain" description="HEPN" evidence="1">
    <location>
        <begin position="36"/>
        <end position="144"/>
    </location>
</feature>
<dbReference type="EMBL" id="AJWJ01000161">
    <property type="protein sequence ID" value="KAF2074173.1"/>
    <property type="molecule type" value="Genomic_DNA"/>
</dbReference>
<evidence type="ECO:0000313" key="3">
    <source>
        <dbReference type="Proteomes" id="UP000695562"/>
    </source>
</evidence>
<proteinExistence type="predicted"/>
<dbReference type="Pfam" id="PF05168">
    <property type="entry name" value="HEPN"/>
    <property type="match status" value="1"/>
</dbReference>
<dbReference type="OrthoDB" id="19321at2759"/>
<keyword evidence="3" id="KW-1185">Reference proteome</keyword>
<name>A0A8J4V0B0_9MYCE</name>
<gene>
    <name evidence="2" type="ORF">CYY_004517</name>
</gene>
<dbReference type="Proteomes" id="UP000695562">
    <property type="component" value="Unassembled WGS sequence"/>
</dbReference>
<comment type="caution">
    <text evidence="2">The sequence shown here is derived from an EMBL/GenBank/DDBJ whole genome shotgun (WGS) entry which is preliminary data.</text>
</comment>
<dbReference type="SUPFAM" id="SSF81593">
    <property type="entry name" value="Nucleotidyltransferase substrate binding subunit/domain"/>
    <property type="match status" value="1"/>
</dbReference>
<protein>
    <recommendedName>
        <fullName evidence="1">HEPN domain-containing protein</fullName>
    </recommendedName>
</protein>
<reference evidence="2" key="1">
    <citation type="submission" date="2020-01" db="EMBL/GenBank/DDBJ databases">
        <title>Development of genomics and gene disruption for Polysphondylium violaceum indicates a role for the polyketide synthase stlB in stalk morphogenesis.</title>
        <authorList>
            <person name="Narita B."/>
            <person name="Kawabe Y."/>
            <person name="Kin K."/>
            <person name="Saito T."/>
            <person name="Gibbs R."/>
            <person name="Kuspa A."/>
            <person name="Muzny D."/>
            <person name="Queller D."/>
            <person name="Richards S."/>
            <person name="Strassman J."/>
            <person name="Sucgang R."/>
            <person name="Worley K."/>
            <person name="Schaap P."/>
        </authorList>
    </citation>
    <scope>NUCLEOTIDE SEQUENCE</scope>
    <source>
        <strain evidence="2">QSvi11</strain>
    </source>
</reference>
<accession>A0A8J4V0B0</accession>